<dbReference type="Proteomes" id="UP001065613">
    <property type="component" value="Chromosome"/>
</dbReference>
<dbReference type="PROSITE" id="PS51393">
    <property type="entry name" value="LIPOXYGENASE_3"/>
    <property type="match status" value="1"/>
</dbReference>
<dbReference type="PANTHER" id="PTHR11771">
    <property type="entry name" value="LIPOXYGENASE"/>
    <property type="match status" value="1"/>
</dbReference>
<dbReference type="Gene3D" id="1.20.245.10">
    <property type="entry name" value="Lipoxygenase-1, Domain 5"/>
    <property type="match status" value="1"/>
</dbReference>
<protein>
    <submittedName>
        <fullName evidence="4">Lipoxygenase</fullName>
    </submittedName>
</protein>
<organism evidence="4">
    <name type="scientific">Woronichinia naegeliana WA131</name>
    <dbReference type="NCBI Taxonomy" id="2824559"/>
    <lineage>
        <taxon>Bacteria</taxon>
        <taxon>Bacillati</taxon>
        <taxon>Cyanobacteriota</taxon>
        <taxon>Cyanophyceae</taxon>
        <taxon>Synechococcales</taxon>
        <taxon>Coelosphaeriaceae</taxon>
        <taxon>Woronichinia</taxon>
    </lineage>
</organism>
<dbReference type="InterPro" id="IPR013819">
    <property type="entry name" value="LipOase_C"/>
</dbReference>
<dbReference type="InterPro" id="IPR000907">
    <property type="entry name" value="LipOase"/>
</dbReference>
<dbReference type="InterPro" id="IPR036226">
    <property type="entry name" value="LipOase_C_sf"/>
</dbReference>
<dbReference type="GO" id="GO:0046872">
    <property type="term" value="F:metal ion binding"/>
    <property type="evidence" value="ECO:0007669"/>
    <property type="project" value="UniProtKB-KW"/>
</dbReference>
<dbReference type="SUPFAM" id="SSF48484">
    <property type="entry name" value="Lipoxigenase"/>
    <property type="match status" value="1"/>
</dbReference>
<evidence type="ECO:0000256" key="1">
    <source>
        <dbReference type="ARBA" id="ARBA00022723"/>
    </source>
</evidence>
<sequence>MGFLPLLPQNDPQIAEREAELHQQQAKYQYNYTYVAPLPMVQSLPSAEQPSLRWLLRVLDASVKLVLNSLQVKHKDSLLDKIENLASYVKFTKLLRKNNPQEVEKGLADILNTIQAVQVEGPGNSWQEYQEIFQAIPLPAISKVFTEDAEFAWFRVAGPNPLVLARVTDISQLDWLSETQYQSVFPSDTIAAAVASGRLYLADYSVLSTVEAGSNPKQKYLTAPLALFAVKAGALTPVAIQISRGGAVFTPTTADQTTNAYWTWLIAKTIVQIADANYHELISHLGRTHLVVEPFVIATHRQLAPNHPLNLLLVPHFEGTLSINDLAQRFLIQAGDPVDQLLAGTIEASRTLAVQGVETFGFNDQLLPDTFKKRGVEDKTLLPDYPYRDDGLLIWNAIEAWVTNYLSVYYHDDDDVSRDTELQAWTKELLAGDGGRITNFGQAGGIQTLSYLIQAATLIIFTSSAQHAAVNFSQSSLMSYVPPIPMAGYMPAPLTSDSATKQDYFDLLPPISQAQSQLSLTYLLGTVYYTKLGDYTDLIDPRIQLSLTQFRDQLKAIEGHIRAINEDRSRRYAPYTYLIPSFIPQSINI</sequence>
<dbReference type="PRINTS" id="PR00087">
    <property type="entry name" value="LIPOXYGENASE"/>
</dbReference>
<proteinExistence type="predicted"/>
<dbReference type="GO" id="GO:0034440">
    <property type="term" value="P:lipid oxidation"/>
    <property type="evidence" value="ECO:0007669"/>
    <property type="project" value="InterPro"/>
</dbReference>
<keyword evidence="2" id="KW-0560">Oxidoreductase</keyword>
<evidence type="ECO:0000256" key="2">
    <source>
        <dbReference type="ARBA" id="ARBA00023002"/>
    </source>
</evidence>
<dbReference type="GO" id="GO:0016702">
    <property type="term" value="F:oxidoreductase activity, acting on single donors with incorporation of molecular oxygen, incorporation of two atoms of oxygen"/>
    <property type="evidence" value="ECO:0007669"/>
    <property type="project" value="InterPro"/>
</dbReference>
<dbReference type="AlphaFoldDB" id="A0A977KRS7"/>
<evidence type="ECO:0000259" key="3">
    <source>
        <dbReference type="PROSITE" id="PS51393"/>
    </source>
</evidence>
<keyword evidence="1" id="KW-0479">Metal-binding</keyword>
<gene>
    <name evidence="4" type="ORF">KA717_20145</name>
</gene>
<accession>A0A977KRS7</accession>
<dbReference type="Gene3D" id="3.10.450.60">
    <property type="match status" value="1"/>
</dbReference>
<dbReference type="EMBL" id="CP073041">
    <property type="protein sequence ID" value="UXE58394.1"/>
    <property type="molecule type" value="Genomic_DNA"/>
</dbReference>
<dbReference type="KEGG" id="wna:KA717_20145"/>
<feature type="domain" description="Lipoxygenase" evidence="3">
    <location>
        <begin position="31"/>
        <end position="589"/>
    </location>
</feature>
<evidence type="ECO:0000313" key="4">
    <source>
        <dbReference type="EMBL" id="UXE58394.1"/>
    </source>
</evidence>
<reference evidence="4" key="1">
    <citation type="submission" date="2021-04" db="EMBL/GenBank/DDBJ databases">
        <title>Genome sequence of Woronichinia naegeliana from Washington state freshwater lake bloom.</title>
        <authorList>
            <person name="Dreher T.W."/>
        </authorList>
    </citation>
    <scope>NUCLEOTIDE SEQUENCE</scope>
    <source>
        <strain evidence="4">WA131</strain>
    </source>
</reference>
<dbReference type="Pfam" id="PF00305">
    <property type="entry name" value="Lipoxygenase"/>
    <property type="match status" value="1"/>
</dbReference>
<name>A0A977KRS7_9CYAN</name>